<dbReference type="SUPFAM" id="SSF56317">
    <property type="entry name" value="Carbon-nitrogen hydrolase"/>
    <property type="match status" value="1"/>
</dbReference>
<dbReference type="GO" id="GO:0016410">
    <property type="term" value="F:N-acyltransferase activity"/>
    <property type="evidence" value="ECO:0007669"/>
    <property type="project" value="InterPro"/>
</dbReference>
<proteinExistence type="predicted"/>
<protein>
    <submittedName>
        <fullName evidence="10">Unannotated protein</fullName>
    </submittedName>
</protein>
<dbReference type="PANTHER" id="PTHR38686">
    <property type="entry name" value="APOLIPOPROTEIN N-ACYLTRANSFERASE"/>
    <property type="match status" value="1"/>
</dbReference>
<name>A0A6J7P597_9ZZZZ</name>
<dbReference type="Gene3D" id="3.60.110.10">
    <property type="entry name" value="Carbon-nitrogen hydrolase"/>
    <property type="match status" value="1"/>
</dbReference>
<dbReference type="EMBL" id="CAFBPC010000019">
    <property type="protein sequence ID" value="CAB4998032.1"/>
    <property type="molecule type" value="Genomic_DNA"/>
</dbReference>
<dbReference type="InterPro" id="IPR003010">
    <property type="entry name" value="C-N_Hydrolase"/>
</dbReference>
<keyword evidence="6 8" id="KW-0472">Membrane</keyword>
<dbReference type="InterPro" id="IPR004563">
    <property type="entry name" value="Apolipo_AcylTrfase"/>
</dbReference>
<keyword evidence="3" id="KW-0808">Transferase</keyword>
<evidence type="ECO:0000256" key="2">
    <source>
        <dbReference type="ARBA" id="ARBA00022475"/>
    </source>
</evidence>
<accession>A0A6J7P597</accession>
<evidence type="ECO:0000256" key="8">
    <source>
        <dbReference type="SAM" id="Phobius"/>
    </source>
</evidence>
<organism evidence="10">
    <name type="scientific">freshwater metagenome</name>
    <dbReference type="NCBI Taxonomy" id="449393"/>
    <lineage>
        <taxon>unclassified sequences</taxon>
        <taxon>metagenomes</taxon>
        <taxon>ecological metagenomes</taxon>
    </lineage>
</organism>
<evidence type="ECO:0000256" key="4">
    <source>
        <dbReference type="ARBA" id="ARBA00022692"/>
    </source>
</evidence>
<sequence length="120" mass="13212">MNEGVVDGATFIINPTNGSSYTWTILQSQQIASSRLRALEQGRWVVQVSPTGFSAFVGPDGAVYDRTGITERTISENQISLRTGRTPYSRLGNNAYFWALLVALAIVVRQRSRAFQRAAS</sequence>
<evidence type="ECO:0000256" key="6">
    <source>
        <dbReference type="ARBA" id="ARBA00023136"/>
    </source>
</evidence>
<comment type="subcellular location">
    <subcellularLocation>
        <location evidence="1">Cell membrane</location>
        <topology evidence="1">Multi-pass membrane protein</topology>
    </subcellularLocation>
</comment>
<feature type="domain" description="CN hydrolase" evidence="9">
    <location>
        <begin position="1"/>
        <end position="81"/>
    </location>
</feature>
<keyword evidence="2" id="KW-1003">Cell membrane</keyword>
<gene>
    <name evidence="10" type="ORF">UFOPK4057_00142</name>
</gene>
<keyword evidence="7" id="KW-0012">Acyltransferase</keyword>
<dbReference type="PROSITE" id="PS50263">
    <property type="entry name" value="CN_HYDROLASE"/>
    <property type="match status" value="1"/>
</dbReference>
<dbReference type="GO" id="GO:0042158">
    <property type="term" value="P:lipoprotein biosynthetic process"/>
    <property type="evidence" value="ECO:0007669"/>
    <property type="project" value="InterPro"/>
</dbReference>
<reference evidence="10" key="1">
    <citation type="submission" date="2020-05" db="EMBL/GenBank/DDBJ databases">
        <authorList>
            <person name="Chiriac C."/>
            <person name="Salcher M."/>
            <person name="Ghai R."/>
            <person name="Kavagutti S V."/>
        </authorList>
    </citation>
    <scope>NUCLEOTIDE SEQUENCE</scope>
</reference>
<evidence type="ECO:0000256" key="3">
    <source>
        <dbReference type="ARBA" id="ARBA00022679"/>
    </source>
</evidence>
<dbReference type="GO" id="GO:0005886">
    <property type="term" value="C:plasma membrane"/>
    <property type="evidence" value="ECO:0007669"/>
    <property type="project" value="UniProtKB-SubCell"/>
</dbReference>
<dbReference type="Pfam" id="PF00795">
    <property type="entry name" value="CN_hydrolase"/>
    <property type="match status" value="1"/>
</dbReference>
<evidence type="ECO:0000313" key="10">
    <source>
        <dbReference type="EMBL" id="CAB4998032.1"/>
    </source>
</evidence>
<dbReference type="InterPro" id="IPR036526">
    <property type="entry name" value="C-N_Hydrolase_sf"/>
</dbReference>
<evidence type="ECO:0000256" key="5">
    <source>
        <dbReference type="ARBA" id="ARBA00022989"/>
    </source>
</evidence>
<evidence type="ECO:0000256" key="7">
    <source>
        <dbReference type="ARBA" id="ARBA00023315"/>
    </source>
</evidence>
<keyword evidence="4 8" id="KW-0812">Transmembrane</keyword>
<evidence type="ECO:0000259" key="9">
    <source>
        <dbReference type="PROSITE" id="PS50263"/>
    </source>
</evidence>
<evidence type="ECO:0000256" key="1">
    <source>
        <dbReference type="ARBA" id="ARBA00004651"/>
    </source>
</evidence>
<dbReference type="AlphaFoldDB" id="A0A6J7P597"/>
<feature type="transmembrane region" description="Helical" evidence="8">
    <location>
        <begin position="91"/>
        <end position="108"/>
    </location>
</feature>
<dbReference type="PANTHER" id="PTHR38686:SF1">
    <property type="entry name" value="APOLIPOPROTEIN N-ACYLTRANSFERASE"/>
    <property type="match status" value="1"/>
</dbReference>
<keyword evidence="5 8" id="KW-1133">Transmembrane helix</keyword>